<evidence type="ECO:0000256" key="6">
    <source>
        <dbReference type="ARBA" id="ARBA00022741"/>
    </source>
</evidence>
<dbReference type="NCBIfam" id="TIGR01380">
    <property type="entry name" value="glut_syn"/>
    <property type="match status" value="1"/>
</dbReference>
<keyword evidence="7 10" id="KW-0067">ATP-binding</keyword>
<feature type="domain" description="ATP-grasp" evidence="11">
    <location>
        <begin position="125"/>
        <end position="309"/>
    </location>
</feature>
<dbReference type="Proteomes" id="UP000315252">
    <property type="component" value="Unassembled WGS sequence"/>
</dbReference>
<dbReference type="GO" id="GO:0005737">
    <property type="term" value="C:cytoplasm"/>
    <property type="evidence" value="ECO:0007669"/>
    <property type="project" value="TreeGrafter"/>
</dbReference>
<comment type="cofactor">
    <cofactor evidence="1">
        <name>Mn(2+)</name>
        <dbReference type="ChEBI" id="CHEBI:29035"/>
    </cofactor>
</comment>
<proteinExistence type="inferred from homology"/>
<keyword evidence="4 10" id="KW-0317">Glutathione biosynthesis</keyword>
<protein>
    <recommendedName>
        <fullName evidence="10">Glutathione synthetase</fullName>
        <ecNumber evidence="10">6.3.2.3</ecNumber>
    </recommendedName>
    <alternativeName>
        <fullName evidence="10">GSH synthetase</fullName>
        <shortName evidence="10">GSH-S</shortName>
        <shortName evidence="10">GSHase</shortName>
    </alternativeName>
    <alternativeName>
        <fullName evidence="10">Glutathione synthase</fullName>
    </alternativeName>
</protein>
<evidence type="ECO:0000256" key="5">
    <source>
        <dbReference type="ARBA" id="ARBA00022723"/>
    </source>
</evidence>
<evidence type="ECO:0000256" key="2">
    <source>
        <dbReference type="ARBA" id="ARBA00001946"/>
    </source>
</evidence>
<gene>
    <name evidence="10 12" type="primary">gshB</name>
    <name evidence="12" type="ORF">FKG95_14330</name>
</gene>
<dbReference type="InterPro" id="IPR006284">
    <property type="entry name" value="Glut_synth_pro"/>
</dbReference>
<comment type="similarity">
    <text evidence="10">Belongs to the prokaryotic GSH synthase family.</text>
</comment>
<dbReference type="InterPro" id="IPR011761">
    <property type="entry name" value="ATP-grasp"/>
</dbReference>
<dbReference type="Gene3D" id="3.40.50.20">
    <property type="match status" value="1"/>
</dbReference>
<dbReference type="GO" id="GO:0005524">
    <property type="term" value="F:ATP binding"/>
    <property type="evidence" value="ECO:0007669"/>
    <property type="project" value="UniProtKB-UniRule"/>
</dbReference>
<comment type="cofactor">
    <cofactor evidence="2">
        <name>Mg(2+)</name>
        <dbReference type="ChEBI" id="CHEBI:18420"/>
    </cofactor>
</comment>
<evidence type="ECO:0000256" key="4">
    <source>
        <dbReference type="ARBA" id="ARBA00022684"/>
    </source>
</evidence>
<dbReference type="AlphaFoldDB" id="A0A545TRL6"/>
<dbReference type="GO" id="GO:0004363">
    <property type="term" value="F:glutathione synthase activity"/>
    <property type="evidence" value="ECO:0007669"/>
    <property type="project" value="UniProtKB-UniRule"/>
</dbReference>
<evidence type="ECO:0000313" key="13">
    <source>
        <dbReference type="Proteomes" id="UP000315252"/>
    </source>
</evidence>
<keyword evidence="5" id="KW-0479">Metal-binding</keyword>
<dbReference type="InterPro" id="IPR004218">
    <property type="entry name" value="GSHS_ATP-bd"/>
</dbReference>
<evidence type="ECO:0000313" key="12">
    <source>
        <dbReference type="EMBL" id="TQV79863.1"/>
    </source>
</evidence>
<dbReference type="EMBL" id="VHSH01000004">
    <property type="protein sequence ID" value="TQV79863.1"/>
    <property type="molecule type" value="Genomic_DNA"/>
</dbReference>
<keyword evidence="6 10" id="KW-0547">Nucleotide-binding</keyword>
<dbReference type="NCBIfam" id="NF003573">
    <property type="entry name" value="PRK05246.1"/>
    <property type="match status" value="1"/>
</dbReference>
<keyword evidence="9" id="KW-0464">Manganese</keyword>
<evidence type="ECO:0000256" key="8">
    <source>
        <dbReference type="ARBA" id="ARBA00022842"/>
    </source>
</evidence>
<dbReference type="Pfam" id="PF02955">
    <property type="entry name" value="GSH-S_ATP"/>
    <property type="match status" value="1"/>
</dbReference>
<dbReference type="SUPFAM" id="SSF52440">
    <property type="entry name" value="PreATP-grasp domain"/>
    <property type="match status" value="1"/>
</dbReference>
<evidence type="ECO:0000256" key="10">
    <source>
        <dbReference type="HAMAP-Rule" id="MF_00162"/>
    </source>
</evidence>
<dbReference type="InterPro" id="IPR013815">
    <property type="entry name" value="ATP_grasp_subdomain_1"/>
</dbReference>
<dbReference type="GO" id="GO:0046872">
    <property type="term" value="F:metal ion binding"/>
    <property type="evidence" value="ECO:0007669"/>
    <property type="project" value="UniProtKB-KW"/>
</dbReference>
<comment type="pathway">
    <text evidence="10">Sulfur metabolism; glutathione biosynthesis; glutathione from L-cysteine and L-glutamate: step 2/2.</text>
</comment>
<keyword evidence="13" id="KW-1185">Reference proteome</keyword>
<comment type="caution">
    <text evidence="12">The sequence shown here is derived from an EMBL/GenBank/DDBJ whole genome shotgun (WGS) entry which is preliminary data.</text>
</comment>
<dbReference type="Gene3D" id="3.30.1490.20">
    <property type="entry name" value="ATP-grasp fold, A domain"/>
    <property type="match status" value="1"/>
</dbReference>
<evidence type="ECO:0000259" key="11">
    <source>
        <dbReference type="PROSITE" id="PS50975"/>
    </source>
</evidence>
<accession>A0A545TRL6</accession>
<sequence length="318" mass="35567">MSLTVAIQMDPVESIDIDGDSSFVLGLEAQRRGHSLYHYQPQDLSLRDGKVSARCRPLRFARQHGAHAELGASEVIDLSKLDVILMRQDPPFDMSYITATHLLEHIHPKTLVVNDPMEVRNAPEKLFVTHFPDLMPPTLITCDREEITAFRDEFKDIIVKPLFGNGGVGVFHIKPGDENLNSLLEIFTELYREPIIIQQYLPAVREGDKRIILIDGRPAGALNRVPAEGEARSNMHVGGRPDKSGLTPRDLEICEAIGPTLKEKGMIFVGIDVIGDVMTEINVTSPTGLQEIDRYDDVCLEAEIWDAIEQRYAEVHGK</sequence>
<organism evidence="12 13">
    <name type="scientific">Denitrobaculum tricleocarpae</name>
    <dbReference type="NCBI Taxonomy" id="2591009"/>
    <lineage>
        <taxon>Bacteria</taxon>
        <taxon>Pseudomonadati</taxon>
        <taxon>Pseudomonadota</taxon>
        <taxon>Alphaproteobacteria</taxon>
        <taxon>Rhodospirillales</taxon>
        <taxon>Rhodospirillaceae</taxon>
        <taxon>Denitrobaculum</taxon>
    </lineage>
</organism>
<name>A0A545TRL6_9PROT</name>
<keyword evidence="3 10" id="KW-0436">Ligase</keyword>
<dbReference type="InterPro" id="IPR004215">
    <property type="entry name" value="GSHS_N"/>
</dbReference>
<dbReference type="UniPathway" id="UPA00142">
    <property type="reaction ID" value="UER00210"/>
</dbReference>
<dbReference type="SUPFAM" id="SSF56059">
    <property type="entry name" value="Glutathione synthetase ATP-binding domain-like"/>
    <property type="match status" value="1"/>
</dbReference>
<dbReference type="EC" id="6.3.2.3" evidence="10"/>
<dbReference type="OrthoDB" id="9785415at2"/>
<evidence type="ECO:0000256" key="7">
    <source>
        <dbReference type="ARBA" id="ARBA00022840"/>
    </source>
</evidence>
<comment type="catalytic activity">
    <reaction evidence="10">
        <text>gamma-L-glutamyl-L-cysteine + glycine + ATP = glutathione + ADP + phosphate + H(+)</text>
        <dbReference type="Rhea" id="RHEA:13557"/>
        <dbReference type="ChEBI" id="CHEBI:15378"/>
        <dbReference type="ChEBI" id="CHEBI:30616"/>
        <dbReference type="ChEBI" id="CHEBI:43474"/>
        <dbReference type="ChEBI" id="CHEBI:57305"/>
        <dbReference type="ChEBI" id="CHEBI:57925"/>
        <dbReference type="ChEBI" id="CHEBI:58173"/>
        <dbReference type="ChEBI" id="CHEBI:456216"/>
        <dbReference type="EC" id="6.3.2.3"/>
    </reaction>
</comment>
<dbReference type="RefSeq" id="WP_142897044.1">
    <property type="nucleotide sequence ID" value="NZ_ML660055.1"/>
</dbReference>
<reference evidence="12 13" key="1">
    <citation type="submission" date="2019-06" db="EMBL/GenBank/DDBJ databases">
        <title>Whole genome sequence for Rhodospirillaceae sp. R148.</title>
        <authorList>
            <person name="Wang G."/>
        </authorList>
    </citation>
    <scope>NUCLEOTIDE SEQUENCE [LARGE SCALE GENOMIC DNA]</scope>
    <source>
        <strain evidence="12 13">R148</strain>
    </source>
</reference>
<dbReference type="PANTHER" id="PTHR21621:SF4">
    <property type="entry name" value="GLUTATHIONE SYNTHETASE"/>
    <property type="match status" value="1"/>
</dbReference>
<keyword evidence="8" id="KW-0460">Magnesium</keyword>
<evidence type="ECO:0000256" key="1">
    <source>
        <dbReference type="ARBA" id="ARBA00001936"/>
    </source>
</evidence>
<dbReference type="PROSITE" id="PS50975">
    <property type="entry name" value="ATP_GRASP"/>
    <property type="match status" value="1"/>
</dbReference>
<dbReference type="InterPro" id="IPR016185">
    <property type="entry name" value="PreATP-grasp_dom_sf"/>
</dbReference>
<dbReference type="PANTHER" id="PTHR21621">
    <property type="entry name" value="RIBOSOMAL PROTEIN S6 MODIFICATION PROTEIN"/>
    <property type="match status" value="1"/>
</dbReference>
<evidence type="ECO:0000256" key="3">
    <source>
        <dbReference type="ARBA" id="ARBA00022598"/>
    </source>
</evidence>
<dbReference type="Gene3D" id="3.30.470.20">
    <property type="entry name" value="ATP-grasp fold, B domain"/>
    <property type="match status" value="1"/>
</dbReference>
<evidence type="ECO:0000256" key="9">
    <source>
        <dbReference type="ARBA" id="ARBA00023211"/>
    </source>
</evidence>
<dbReference type="HAMAP" id="MF_00162">
    <property type="entry name" value="GSH_S"/>
    <property type="match status" value="1"/>
</dbReference>
<dbReference type="Pfam" id="PF02951">
    <property type="entry name" value="GSH-S_N"/>
    <property type="match status" value="1"/>
</dbReference>